<reference evidence="2 3" key="1">
    <citation type="submission" date="2020-08" db="EMBL/GenBank/DDBJ databases">
        <title>Bridging the membrane lipid divide: bacteria of the FCB group superphylum have the potential to synthesize archaeal ether lipids.</title>
        <authorList>
            <person name="Villanueva L."/>
            <person name="Von Meijenfeldt F.A.B."/>
            <person name="Westbye A.B."/>
            <person name="Yadav S."/>
            <person name="Hopmans E.C."/>
            <person name="Dutilh B.E."/>
            <person name="Sinninghe Damste J.S."/>
        </authorList>
    </citation>
    <scope>NUCLEOTIDE SEQUENCE [LARGE SCALE GENOMIC DNA]</scope>
    <source>
        <strain evidence="2">NIOZ-UU30</strain>
    </source>
</reference>
<dbReference type="PRINTS" id="PR00996">
    <property type="entry name" value="CHERMTFRASE"/>
</dbReference>
<name>A0A8J6TNT3_9BACT</name>
<dbReference type="SMART" id="SM00138">
    <property type="entry name" value="MeTrc"/>
    <property type="match status" value="1"/>
</dbReference>
<dbReference type="Gene3D" id="3.40.50.150">
    <property type="entry name" value="Vaccinia Virus protein VP39"/>
    <property type="match status" value="1"/>
</dbReference>
<dbReference type="PROSITE" id="PS50123">
    <property type="entry name" value="CHER"/>
    <property type="match status" value="1"/>
</dbReference>
<dbReference type="InterPro" id="IPR022642">
    <property type="entry name" value="CheR_C"/>
</dbReference>
<dbReference type="EMBL" id="JACNJH010000243">
    <property type="protein sequence ID" value="MBC8362993.1"/>
    <property type="molecule type" value="Genomic_DNA"/>
</dbReference>
<accession>A0A8J6TNT3</accession>
<sequence>MDDQQFRKLLDYFGLSWPGYRRVRKGVKKRINRHMNQLGCRNMAAYLFELDRNHEIRQACELLMTVSITRFFRDREFWRTLEEKLLPELIEVHPEKVKIWSAGCACGDEVYSFKIVWECLKKRLANPPELEVLATDMNPTYLDRARAGVFAAGSLKDVKKELLKIFFNQKEGKRVYAVKASLVRDVVWKNHHLLSDSPGSDFDIIFLRNNVLTYYEDRLKQQALKNVLESLAPSGLLIIGSHEALPFEASKLVPVAPHAFVYRKSN</sequence>
<dbReference type="GO" id="GO:0008757">
    <property type="term" value="F:S-adenosylmethionine-dependent methyltransferase activity"/>
    <property type="evidence" value="ECO:0007669"/>
    <property type="project" value="InterPro"/>
</dbReference>
<proteinExistence type="predicted"/>
<evidence type="ECO:0000259" key="1">
    <source>
        <dbReference type="PROSITE" id="PS50123"/>
    </source>
</evidence>
<dbReference type="InterPro" id="IPR029063">
    <property type="entry name" value="SAM-dependent_MTases_sf"/>
</dbReference>
<feature type="domain" description="CheR-type methyltransferase" evidence="1">
    <location>
        <begin position="14"/>
        <end position="266"/>
    </location>
</feature>
<comment type="caution">
    <text evidence="2">The sequence shown here is derived from an EMBL/GenBank/DDBJ whole genome shotgun (WGS) entry which is preliminary data.</text>
</comment>
<dbReference type="InterPro" id="IPR000780">
    <property type="entry name" value="CheR_MeTrfase"/>
</dbReference>
<dbReference type="Pfam" id="PF01739">
    <property type="entry name" value="CheR"/>
    <property type="match status" value="1"/>
</dbReference>
<dbReference type="Proteomes" id="UP000603434">
    <property type="component" value="Unassembled WGS sequence"/>
</dbReference>
<dbReference type="PANTHER" id="PTHR24422">
    <property type="entry name" value="CHEMOTAXIS PROTEIN METHYLTRANSFERASE"/>
    <property type="match status" value="1"/>
</dbReference>
<dbReference type="PANTHER" id="PTHR24422:SF10">
    <property type="entry name" value="CHEMOTAXIS PROTEIN METHYLTRANSFERASE 2"/>
    <property type="match status" value="1"/>
</dbReference>
<evidence type="ECO:0000313" key="3">
    <source>
        <dbReference type="Proteomes" id="UP000603434"/>
    </source>
</evidence>
<dbReference type="SUPFAM" id="SSF53335">
    <property type="entry name" value="S-adenosyl-L-methionine-dependent methyltransferases"/>
    <property type="match status" value="1"/>
</dbReference>
<dbReference type="InterPro" id="IPR050903">
    <property type="entry name" value="Bact_Chemotaxis_MeTrfase"/>
</dbReference>
<organism evidence="2 3">
    <name type="scientific">Candidatus Desulfatibia profunda</name>
    <dbReference type="NCBI Taxonomy" id="2841695"/>
    <lineage>
        <taxon>Bacteria</taxon>
        <taxon>Pseudomonadati</taxon>
        <taxon>Thermodesulfobacteriota</taxon>
        <taxon>Desulfobacteria</taxon>
        <taxon>Desulfobacterales</taxon>
        <taxon>Desulfobacterales incertae sedis</taxon>
        <taxon>Candidatus Desulfatibia</taxon>
    </lineage>
</organism>
<evidence type="ECO:0000313" key="2">
    <source>
        <dbReference type="EMBL" id="MBC8362993.1"/>
    </source>
</evidence>
<gene>
    <name evidence="2" type="ORF">H8E23_16535</name>
</gene>
<dbReference type="AlphaFoldDB" id="A0A8J6TNT3"/>
<protein>
    <recommendedName>
        <fullName evidence="1">CheR-type methyltransferase domain-containing protein</fullName>
    </recommendedName>
</protein>